<keyword evidence="2" id="KW-1185">Reference proteome</keyword>
<sequence>MSATEQVAIPGIPDPILREKLVLRATGLTSSTLDRLVRSGAFPPKLRLGPRSVGWLASAVNAWIAAKVAEAQSARLVA</sequence>
<dbReference type="RefSeq" id="WP_210536647.1">
    <property type="nucleotide sequence ID" value="NZ_JAGKTC010000002.1"/>
</dbReference>
<accession>A0A940X2M2</accession>
<dbReference type="Gene3D" id="1.10.238.160">
    <property type="match status" value="1"/>
</dbReference>
<proteinExistence type="predicted"/>
<evidence type="ECO:0000313" key="2">
    <source>
        <dbReference type="Proteomes" id="UP000673447"/>
    </source>
</evidence>
<name>A0A940X2M2_9GAMM</name>
<evidence type="ECO:0000313" key="1">
    <source>
        <dbReference type="EMBL" id="MBP3984789.1"/>
    </source>
</evidence>
<comment type="caution">
    <text evidence="1">The sequence shown here is derived from an EMBL/GenBank/DDBJ whole genome shotgun (WGS) entry which is preliminary data.</text>
</comment>
<protein>
    <submittedName>
        <fullName evidence="1">AlpA family phage regulatory protein</fullName>
    </submittedName>
</protein>
<gene>
    <name evidence="1" type="ORF">J5837_10215</name>
</gene>
<dbReference type="AlphaFoldDB" id="A0A940X2M2"/>
<reference evidence="1" key="1">
    <citation type="journal article" date="2016" name="Int. J. Syst. Evol. Microbiol.">
        <title>Pseudoxanthomonas helianthi sp. nov., isolated from roots of Jerusalem artichoke (Helianthus tuberosus).</title>
        <authorList>
            <person name="Kittiwongwattana C."/>
            <person name="Thawai C."/>
        </authorList>
    </citation>
    <scope>NUCLEOTIDE SEQUENCE</scope>
    <source>
        <strain evidence="1">110414</strain>
    </source>
</reference>
<organism evidence="1 2">
    <name type="scientific">Pseudoxanthomonas helianthi</name>
    <dbReference type="NCBI Taxonomy" id="1453541"/>
    <lineage>
        <taxon>Bacteria</taxon>
        <taxon>Pseudomonadati</taxon>
        <taxon>Pseudomonadota</taxon>
        <taxon>Gammaproteobacteria</taxon>
        <taxon>Lysobacterales</taxon>
        <taxon>Lysobacteraceae</taxon>
        <taxon>Pseudoxanthomonas</taxon>
    </lineage>
</organism>
<reference evidence="1" key="2">
    <citation type="submission" date="2021-03" db="EMBL/GenBank/DDBJ databases">
        <authorList>
            <person name="Cao W."/>
        </authorList>
    </citation>
    <scope>NUCLEOTIDE SEQUENCE</scope>
    <source>
        <strain evidence="1">110414</strain>
    </source>
</reference>
<dbReference type="EMBL" id="JAGKTC010000002">
    <property type="protein sequence ID" value="MBP3984789.1"/>
    <property type="molecule type" value="Genomic_DNA"/>
</dbReference>
<dbReference type="Pfam" id="PF05930">
    <property type="entry name" value="Phage_AlpA"/>
    <property type="match status" value="1"/>
</dbReference>
<dbReference type="InterPro" id="IPR010260">
    <property type="entry name" value="AlpA"/>
</dbReference>
<dbReference type="Proteomes" id="UP000673447">
    <property type="component" value="Unassembled WGS sequence"/>
</dbReference>